<organism evidence="1 2">
    <name type="scientific">Hyaloscypha hepaticicola</name>
    <dbReference type="NCBI Taxonomy" id="2082293"/>
    <lineage>
        <taxon>Eukaryota</taxon>
        <taxon>Fungi</taxon>
        <taxon>Dikarya</taxon>
        <taxon>Ascomycota</taxon>
        <taxon>Pezizomycotina</taxon>
        <taxon>Leotiomycetes</taxon>
        <taxon>Helotiales</taxon>
        <taxon>Hyaloscyphaceae</taxon>
        <taxon>Hyaloscypha</taxon>
    </lineage>
</organism>
<reference evidence="1 2" key="1">
    <citation type="submission" date="2016-05" db="EMBL/GenBank/DDBJ databases">
        <title>A degradative enzymes factory behind the ericoid mycorrhizal symbiosis.</title>
        <authorList>
            <consortium name="DOE Joint Genome Institute"/>
            <person name="Martino E."/>
            <person name="Morin E."/>
            <person name="Grelet G."/>
            <person name="Kuo A."/>
            <person name="Kohler A."/>
            <person name="Daghino S."/>
            <person name="Barry K."/>
            <person name="Choi C."/>
            <person name="Cichocki N."/>
            <person name="Clum A."/>
            <person name="Copeland A."/>
            <person name="Hainaut M."/>
            <person name="Haridas S."/>
            <person name="Labutti K."/>
            <person name="Lindquist E."/>
            <person name="Lipzen A."/>
            <person name="Khouja H.-R."/>
            <person name="Murat C."/>
            <person name="Ohm R."/>
            <person name="Olson A."/>
            <person name="Spatafora J."/>
            <person name="Veneault-Fourrey C."/>
            <person name="Henrissat B."/>
            <person name="Grigoriev I."/>
            <person name="Martin F."/>
            <person name="Perotto S."/>
        </authorList>
    </citation>
    <scope>NUCLEOTIDE SEQUENCE [LARGE SCALE GENOMIC DNA]</scope>
    <source>
        <strain evidence="1 2">UAMH 7357</strain>
    </source>
</reference>
<dbReference type="OrthoDB" id="5598852at2759"/>
<accession>A0A2J6PSR0</accession>
<dbReference type="Proteomes" id="UP000235672">
    <property type="component" value="Unassembled WGS sequence"/>
</dbReference>
<name>A0A2J6PSR0_9HELO</name>
<proteinExistence type="predicted"/>
<dbReference type="STRING" id="1745343.A0A2J6PSR0"/>
<evidence type="ECO:0000313" key="1">
    <source>
        <dbReference type="EMBL" id="PMD17034.1"/>
    </source>
</evidence>
<dbReference type="EMBL" id="KZ613502">
    <property type="protein sequence ID" value="PMD17034.1"/>
    <property type="molecule type" value="Genomic_DNA"/>
</dbReference>
<sequence length="272" mass="31663">MSAYSEYSLNIAIAEFFSQTYSIYAGPEFEFVIQFRLKSLILESETVTHGKEPLFVYIMNRIQGISYLDFVLTDCFSENSDKNFIWRKTLMSDVARFFTLSWEAPQEVNSDYRENLRRTYTKDLQLLLHCLPQRFHQIIRKCLDSMDAFLSLPMALLHRDFAICDIMNLHSLQALTGALHLKNGWRRFEGYEALPDTFSSTFQDQVGNLSAESMKTINTARIIGLLRSRGFTKRVVNMRPATSIRDDETGRYNMIYLDSFLVNQTHSGYKVR</sequence>
<gene>
    <name evidence="1" type="ORF">NA56DRAFT_681373</name>
</gene>
<evidence type="ECO:0000313" key="2">
    <source>
        <dbReference type="Proteomes" id="UP000235672"/>
    </source>
</evidence>
<keyword evidence="2" id="KW-1185">Reference proteome</keyword>
<protein>
    <submittedName>
        <fullName evidence="1">Uncharacterized protein</fullName>
    </submittedName>
</protein>
<dbReference type="AlphaFoldDB" id="A0A2J6PSR0"/>